<evidence type="ECO:0000256" key="3">
    <source>
        <dbReference type="ARBA" id="ARBA00022692"/>
    </source>
</evidence>
<keyword evidence="3 6" id="KW-0812">Transmembrane</keyword>
<gene>
    <name evidence="7" type="ORF">BHC47_01170</name>
</gene>
<dbReference type="GO" id="GO:0055085">
    <property type="term" value="P:transmembrane transport"/>
    <property type="evidence" value="ECO:0007669"/>
    <property type="project" value="TreeGrafter"/>
</dbReference>
<evidence type="ECO:0000313" key="7">
    <source>
        <dbReference type="EMBL" id="PIT60572.1"/>
    </source>
</evidence>
<proteinExistence type="inferred from homology"/>
<evidence type="ECO:0000256" key="5">
    <source>
        <dbReference type="ARBA" id="ARBA00023136"/>
    </source>
</evidence>
<protein>
    <submittedName>
        <fullName evidence="7">AI-2E family transporter</fullName>
    </submittedName>
</protein>
<name>A0A2N9Y1Q2_9NEIS</name>
<evidence type="ECO:0000256" key="6">
    <source>
        <dbReference type="SAM" id="Phobius"/>
    </source>
</evidence>
<dbReference type="PANTHER" id="PTHR21716:SF64">
    <property type="entry name" value="AI-2 TRANSPORT PROTEIN TQSA"/>
    <property type="match status" value="1"/>
</dbReference>
<feature type="transmembrane region" description="Helical" evidence="6">
    <location>
        <begin position="9"/>
        <end position="27"/>
    </location>
</feature>
<accession>A0A2N9Y1Q2</accession>
<dbReference type="RefSeq" id="WP_100116868.1">
    <property type="nucleotide sequence ID" value="NZ_MEIV01000077.1"/>
</dbReference>
<sequence>MNSKTSSSIAPWIIGGLVLLATISLFIGLKPILMPFAAAGVLAYILNPLVVKLHSLKISRSLAAMLVMFLGLSVIVILLLIVIPMLINLLDSIYEKLPAFLDWVHHSLVPWLNQTFHIRIRWDADYMSKYVAQWIQTHNASIKDAASKVLPVVWQHSSGMVEWVTNLLLLPFLLYYFLLDWNRWTSGIRHLIPRRALPTYNRIATNMDTVLGEFLRGELLVMVIMGMVYGLGLALVGLESGFAIGMVAGLLVFVPYLGAFTGLLLATLAALLQFDGWTGLLLVWGVFAIGQFLESFFVTPKIVGDRIGLSPFWVIFSLMAFGQLLGFVGMLLALPLAAICLVLIREGTQAYWRSDYFRKLPENSIIKDEKTQQDR</sequence>
<organism evidence="7 8">
    <name type="scientific">Snodgrassella alvi</name>
    <dbReference type="NCBI Taxonomy" id="1196083"/>
    <lineage>
        <taxon>Bacteria</taxon>
        <taxon>Pseudomonadati</taxon>
        <taxon>Pseudomonadota</taxon>
        <taxon>Betaproteobacteria</taxon>
        <taxon>Neisseriales</taxon>
        <taxon>Neisseriaceae</taxon>
        <taxon>Snodgrassella</taxon>
    </lineage>
</organism>
<dbReference type="PANTHER" id="PTHR21716">
    <property type="entry name" value="TRANSMEMBRANE PROTEIN"/>
    <property type="match status" value="1"/>
</dbReference>
<dbReference type="Pfam" id="PF01594">
    <property type="entry name" value="AI-2E_transport"/>
    <property type="match status" value="1"/>
</dbReference>
<keyword evidence="4 6" id="KW-1133">Transmembrane helix</keyword>
<dbReference type="Proteomes" id="UP000231094">
    <property type="component" value="Unassembled WGS sequence"/>
</dbReference>
<feature type="transmembrane region" description="Helical" evidence="6">
    <location>
        <begin position="63"/>
        <end position="87"/>
    </location>
</feature>
<evidence type="ECO:0000313" key="8">
    <source>
        <dbReference type="Proteomes" id="UP000231094"/>
    </source>
</evidence>
<feature type="transmembrane region" description="Helical" evidence="6">
    <location>
        <begin position="219"/>
        <end position="238"/>
    </location>
</feature>
<feature type="transmembrane region" description="Helical" evidence="6">
    <location>
        <begin position="33"/>
        <end position="51"/>
    </location>
</feature>
<feature type="transmembrane region" description="Helical" evidence="6">
    <location>
        <begin position="311"/>
        <end position="344"/>
    </location>
</feature>
<evidence type="ECO:0000256" key="2">
    <source>
        <dbReference type="ARBA" id="ARBA00009773"/>
    </source>
</evidence>
<feature type="transmembrane region" description="Helical" evidence="6">
    <location>
        <begin position="279"/>
        <end position="299"/>
    </location>
</feature>
<comment type="similarity">
    <text evidence="2">Belongs to the autoinducer-2 exporter (AI-2E) (TC 2.A.86) family.</text>
</comment>
<keyword evidence="5 6" id="KW-0472">Membrane</keyword>
<dbReference type="GO" id="GO:0016020">
    <property type="term" value="C:membrane"/>
    <property type="evidence" value="ECO:0007669"/>
    <property type="project" value="UniProtKB-SubCell"/>
</dbReference>
<feature type="transmembrane region" description="Helical" evidence="6">
    <location>
        <begin position="244"/>
        <end position="272"/>
    </location>
</feature>
<reference evidence="7 8" key="1">
    <citation type="journal article" date="2017" name="MBio">
        <title>Type VI secretion-mediated competition in the bee gut microbiome.</title>
        <authorList>
            <person name="Steele M.I."/>
            <person name="Kwong W.K."/>
            <person name="Powell J.E."/>
            <person name="Whiteley M."/>
            <person name="Moran N.A."/>
        </authorList>
    </citation>
    <scope>NUCLEOTIDE SEQUENCE [LARGE SCALE GENOMIC DNA]</scope>
    <source>
        <strain evidence="7 8">PEB0171</strain>
    </source>
</reference>
<comment type="caution">
    <text evidence="7">The sequence shown here is derived from an EMBL/GenBank/DDBJ whole genome shotgun (WGS) entry which is preliminary data.</text>
</comment>
<feature type="transmembrane region" description="Helical" evidence="6">
    <location>
        <begin position="160"/>
        <end position="179"/>
    </location>
</feature>
<dbReference type="InterPro" id="IPR002549">
    <property type="entry name" value="AI-2E-like"/>
</dbReference>
<dbReference type="AlphaFoldDB" id="A0A2N9Y1Q2"/>
<evidence type="ECO:0000256" key="1">
    <source>
        <dbReference type="ARBA" id="ARBA00004141"/>
    </source>
</evidence>
<comment type="subcellular location">
    <subcellularLocation>
        <location evidence="1">Membrane</location>
        <topology evidence="1">Multi-pass membrane protein</topology>
    </subcellularLocation>
</comment>
<dbReference type="EMBL" id="MEIV01000077">
    <property type="protein sequence ID" value="PIT60572.1"/>
    <property type="molecule type" value="Genomic_DNA"/>
</dbReference>
<evidence type="ECO:0000256" key="4">
    <source>
        <dbReference type="ARBA" id="ARBA00022989"/>
    </source>
</evidence>